<evidence type="ECO:0000313" key="2">
    <source>
        <dbReference type="Proteomes" id="UP001153678"/>
    </source>
</evidence>
<comment type="caution">
    <text evidence="1">The sequence shown here is derived from an EMBL/GenBank/DDBJ whole genome shotgun (WGS) entry which is preliminary data.</text>
</comment>
<dbReference type="AlphaFoldDB" id="A0A9W4SUT8"/>
<name>A0A9W4SUT8_9GLOM</name>
<dbReference type="OrthoDB" id="2322967at2759"/>
<keyword evidence="2" id="KW-1185">Reference proteome</keyword>
<accession>A0A9W4SUT8</accession>
<dbReference type="Proteomes" id="UP001153678">
    <property type="component" value="Unassembled WGS sequence"/>
</dbReference>
<protein>
    <submittedName>
        <fullName evidence="1">18839_t:CDS:1</fullName>
    </submittedName>
</protein>
<sequence length="100" mass="11727">MPPIRKQSTNIQISQFRSFPKFDKIIDEKTVRCKCGITVRLDCPFRISNFERHIKSCNCILGTDNQQSLYVFFNQSQDTEEDEVESHELLPCIGLFEFFS</sequence>
<organism evidence="1 2">
    <name type="scientific">Funneliformis geosporum</name>
    <dbReference type="NCBI Taxonomy" id="1117311"/>
    <lineage>
        <taxon>Eukaryota</taxon>
        <taxon>Fungi</taxon>
        <taxon>Fungi incertae sedis</taxon>
        <taxon>Mucoromycota</taxon>
        <taxon>Glomeromycotina</taxon>
        <taxon>Glomeromycetes</taxon>
        <taxon>Glomerales</taxon>
        <taxon>Glomeraceae</taxon>
        <taxon>Funneliformis</taxon>
    </lineage>
</organism>
<gene>
    <name evidence="1" type="ORF">FWILDA_LOCUS10091</name>
</gene>
<proteinExistence type="predicted"/>
<evidence type="ECO:0000313" key="1">
    <source>
        <dbReference type="EMBL" id="CAI2181449.1"/>
    </source>
</evidence>
<dbReference type="EMBL" id="CAMKVN010002521">
    <property type="protein sequence ID" value="CAI2181449.1"/>
    <property type="molecule type" value="Genomic_DNA"/>
</dbReference>
<reference evidence="1" key="1">
    <citation type="submission" date="2022-08" db="EMBL/GenBank/DDBJ databases">
        <authorList>
            <person name="Kallberg Y."/>
            <person name="Tangrot J."/>
            <person name="Rosling A."/>
        </authorList>
    </citation>
    <scope>NUCLEOTIDE SEQUENCE</scope>
    <source>
        <strain evidence="1">Wild A</strain>
    </source>
</reference>